<organism evidence="2 3">
    <name type="scientific">Leucobacter iarius</name>
    <dbReference type="NCBI Taxonomy" id="333963"/>
    <lineage>
        <taxon>Bacteria</taxon>
        <taxon>Bacillati</taxon>
        <taxon>Actinomycetota</taxon>
        <taxon>Actinomycetes</taxon>
        <taxon>Micrococcales</taxon>
        <taxon>Microbacteriaceae</taxon>
        <taxon>Leucobacter</taxon>
    </lineage>
</organism>
<proteinExistence type="predicted"/>
<gene>
    <name evidence="2" type="ORF">GCM10009768_01220</name>
</gene>
<dbReference type="RefSeq" id="WP_344027958.1">
    <property type="nucleotide sequence ID" value="NZ_BAAAOB010000001.1"/>
</dbReference>
<evidence type="ECO:0000313" key="3">
    <source>
        <dbReference type="Proteomes" id="UP001500851"/>
    </source>
</evidence>
<accession>A0ABP4XBL6</accession>
<name>A0ABP4XBL6_9MICO</name>
<protein>
    <submittedName>
        <fullName evidence="2">Dihydrofolate reductase family protein</fullName>
    </submittedName>
</protein>
<reference evidence="3" key="1">
    <citation type="journal article" date="2019" name="Int. J. Syst. Evol. Microbiol.">
        <title>The Global Catalogue of Microorganisms (GCM) 10K type strain sequencing project: providing services to taxonomists for standard genome sequencing and annotation.</title>
        <authorList>
            <consortium name="The Broad Institute Genomics Platform"/>
            <consortium name="The Broad Institute Genome Sequencing Center for Infectious Disease"/>
            <person name="Wu L."/>
            <person name="Ma J."/>
        </authorList>
    </citation>
    <scope>NUCLEOTIDE SEQUENCE [LARGE SCALE GENOMIC DNA]</scope>
    <source>
        <strain evidence="3">JCM 14736</strain>
    </source>
</reference>
<sequence length="215" mass="23237">MPEQNPAGRIVIDLFTTLDGVAQAPGGPDEDPSGGFRFGGWQAPFADDLAGRTILDGIRNMDALLLGRHTADIFTAYWPLHDDTEIGRILNSLPKYIASRDPGTRLDWDGSTRIGDDLASEISALRARHRETHVIGSLDLAQTLFAERLFDELRLWVYPVVLGEGRRVFPDGAAPRNLRLVEPPASGSAGALLLRYAPLPGEPATGIMGASDSPE</sequence>
<dbReference type="InterPro" id="IPR002734">
    <property type="entry name" value="RibDG_C"/>
</dbReference>
<evidence type="ECO:0000313" key="2">
    <source>
        <dbReference type="EMBL" id="GAA1776493.1"/>
    </source>
</evidence>
<dbReference type="SUPFAM" id="SSF53597">
    <property type="entry name" value="Dihydrofolate reductase-like"/>
    <property type="match status" value="1"/>
</dbReference>
<keyword evidence="3" id="KW-1185">Reference proteome</keyword>
<evidence type="ECO:0000259" key="1">
    <source>
        <dbReference type="Pfam" id="PF01872"/>
    </source>
</evidence>
<dbReference type="Proteomes" id="UP001500851">
    <property type="component" value="Unassembled WGS sequence"/>
</dbReference>
<dbReference type="Pfam" id="PF01872">
    <property type="entry name" value="RibD_C"/>
    <property type="match status" value="1"/>
</dbReference>
<feature type="domain" description="Bacterial bifunctional deaminase-reductase C-terminal" evidence="1">
    <location>
        <begin position="10"/>
        <end position="182"/>
    </location>
</feature>
<dbReference type="EMBL" id="BAAAOB010000001">
    <property type="protein sequence ID" value="GAA1776493.1"/>
    <property type="molecule type" value="Genomic_DNA"/>
</dbReference>
<dbReference type="InterPro" id="IPR024072">
    <property type="entry name" value="DHFR-like_dom_sf"/>
</dbReference>
<dbReference type="Gene3D" id="3.40.430.10">
    <property type="entry name" value="Dihydrofolate Reductase, subunit A"/>
    <property type="match status" value="1"/>
</dbReference>
<comment type="caution">
    <text evidence="2">The sequence shown here is derived from an EMBL/GenBank/DDBJ whole genome shotgun (WGS) entry which is preliminary data.</text>
</comment>